<keyword evidence="2" id="KW-0547">Nucleotide-binding</keyword>
<dbReference type="Gene3D" id="3.40.50.300">
    <property type="entry name" value="P-loop containing nucleotide triphosphate hydrolases"/>
    <property type="match status" value="1"/>
</dbReference>
<dbReference type="GO" id="GO:0005524">
    <property type="term" value="F:ATP binding"/>
    <property type="evidence" value="ECO:0007669"/>
    <property type="project" value="UniProtKB-KW"/>
</dbReference>
<dbReference type="RefSeq" id="WP_014269355.1">
    <property type="nucleotide sequence ID" value="NC_016633.1"/>
</dbReference>
<dbReference type="AlphaFoldDB" id="G8QY01"/>
<proteinExistence type="predicted"/>
<evidence type="ECO:0000256" key="3">
    <source>
        <dbReference type="ARBA" id="ARBA00022840"/>
    </source>
</evidence>
<dbReference type="PANTHER" id="PTHR42939:SF1">
    <property type="entry name" value="ABC TRANSPORTER ATP-BINDING PROTEIN ALBC-RELATED"/>
    <property type="match status" value="1"/>
</dbReference>
<organism evidence="5 6">
    <name type="scientific">Sphaerochaeta pleomorpha (strain ATCC BAA-1885 / DSM 22778 / Grapes)</name>
    <dbReference type="NCBI Taxonomy" id="158190"/>
    <lineage>
        <taxon>Bacteria</taxon>
        <taxon>Pseudomonadati</taxon>
        <taxon>Spirochaetota</taxon>
        <taxon>Spirochaetia</taxon>
        <taxon>Spirochaetales</taxon>
        <taxon>Sphaerochaetaceae</taxon>
        <taxon>Sphaerochaeta</taxon>
    </lineage>
</organism>
<accession>G8QY01</accession>
<dbReference type="InterPro" id="IPR027417">
    <property type="entry name" value="P-loop_NTPase"/>
</dbReference>
<dbReference type="KEGG" id="sgp:SpiGrapes_0664"/>
<gene>
    <name evidence="5" type="ordered locus">SpiGrapes_0664</name>
</gene>
<evidence type="ECO:0000313" key="5">
    <source>
        <dbReference type="EMBL" id="AEV28506.1"/>
    </source>
</evidence>
<dbReference type="Pfam" id="PF00005">
    <property type="entry name" value="ABC_tran"/>
    <property type="match status" value="1"/>
</dbReference>
<dbReference type="CDD" id="cd03230">
    <property type="entry name" value="ABC_DR_subfamily_A"/>
    <property type="match status" value="1"/>
</dbReference>
<dbReference type="SUPFAM" id="SSF52540">
    <property type="entry name" value="P-loop containing nucleoside triphosphate hydrolases"/>
    <property type="match status" value="1"/>
</dbReference>
<dbReference type="InterPro" id="IPR051782">
    <property type="entry name" value="ABC_Transporter_VariousFunc"/>
</dbReference>
<feature type="domain" description="ABC transporter" evidence="4">
    <location>
        <begin position="2"/>
        <end position="234"/>
    </location>
</feature>
<protein>
    <submittedName>
        <fullName evidence="5">ABC-type multidrug transport system, ATPase component</fullName>
    </submittedName>
</protein>
<keyword evidence="3" id="KW-0067">ATP-binding</keyword>
<name>G8QY01_SPHPG</name>
<dbReference type="InterPro" id="IPR003439">
    <property type="entry name" value="ABC_transporter-like_ATP-bd"/>
</dbReference>
<dbReference type="HOGENOM" id="CLU_000604_1_2_12"/>
<keyword evidence="1" id="KW-0813">Transport</keyword>
<dbReference type="eggNOG" id="COG1131">
    <property type="taxonomic scope" value="Bacteria"/>
</dbReference>
<keyword evidence="6" id="KW-1185">Reference proteome</keyword>
<evidence type="ECO:0000256" key="2">
    <source>
        <dbReference type="ARBA" id="ARBA00022741"/>
    </source>
</evidence>
<dbReference type="PROSITE" id="PS50893">
    <property type="entry name" value="ABC_TRANSPORTER_2"/>
    <property type="match status" value="1"/>
</dbReference>
<dbReference type="OrthoDB" id="9775135at2"/>
<dbReference type="STRING" id="158190.SpiGrapes_0664"/>
<dbReference type="InterPro" id="IPR003593">
    <property type="entry name" value="AAA+_ATPase"/>
</dbReference>
<dbReference type="PANTHER" id="PTHR42939">
    <property type="entry name" value="ABC TRANSPORTER ATP-BINDING PROTEIN ALBC-RELATED"/>
    <property type="match status" value="1"/>
</dbReference>
<evidence type="ECO:0000256" key="1">
    <source>
        <dbReference type="ARBA" id="ARBA00022448"/>
    </source>
</evidence>
<dbReference type="SMART" id="SM00382">
    <property type="entry name" value="AAA"/>
    <property type="match status" value="1"/>
</dbReference>
<reference evidence="5 6" key="1">
    <citation type="submission" date="2011-11" db="EMBL/GenBank/DDBJ databases">
        <title>Complete sequence of Spirochaeta sp. grapes.</title>
        <authorList>
            <consortium name="US DOE Joint Genome Institute"/>
            <person name="Lucas S."/>
            <person name="Han J."/>
            <person name="Lapidus A."/>
            <person name="Cheng J.-F."/>
            <person name="Goodwin L."/>
            <person name="Pitluck S."/>
            <person name="Peters L."/>
            <person name="Ovchinnikova G."/>
            <person name="Munk A.C."/>
            <person name="Detter J.C."/>
            <person name="Han C."/>
            <person name="Tapia R."/>
            <person name="Land M."/>
            <person name="Hauser L."/>
            <person name="Kyrpides N."/>
            <person name="Ivanova N."/>
            <person name="Pagani I."/>
            <person name="Ritalahtilisa K."/>
            <person name="Loeffler F."/>
            <person name="Woyke T."/>
        </authorList>
    </citation>
    <scope>NUCLEOTIDE SEQUENCE [LARGE SCALE GENOMIC DNA]</scope>
    <source>
        <strain evidence="6">ATCC BAA-1885 / DSM 22778 / Grapes</strain>
    </source>
</reference>
<evidence type="ECO:0000259" key="4">
    <source>
        <dbReference type="PROSITE" id="PS50893"/>
    </source>
</evidence>
<dbReference type="PROSITE" id="PS00211">
    <property type="entry name" value="ABC_TRANSPORTER_1"/>
    <property type="match status" value="1"/>
</dbReference>
<dbReference type="InterPro" id="IPR017871">
    <property type="entry name" value="ABC_transporter-like_CS"/>
</dbReference>
<dbReference type="EMBL" id="CP003155">
    <property type="protein sequence ID" value="AEV28506.1"/>
    <property type="molecule type" value="Genomic_DNA"/>
</dbReference>
<sequence>MIEITNVTKTYTKGTKPAVQDLTLTIPDGKIFGFLGPNGAGKSTTIKMLVGILAPDQGSITFDKLDIVSESLAAKRMIGYVPDEPRFYEKMTGRRHIQFICDIYGVSDSERDERLTDLATRFSLVKALDDEISSYSHGMKQKLGVIAALIHRPKILILDEPMVGLDPKASFLLKETMRDYCREGNMVFFSTHVMEVAQELCDNIGIIAQGSLLFFGTVKELQGKRGDQDKTLEHLFLELTEGASSL</sequence>
<dbReference type="Proteomes" id="UP000005632">
    <property type="component" value="Chromosome"/>
</dbReference>
<evidence type="ECO:0000313" key="6">
    <source>
        <dbReference type="Proteomes" id="UP000005632"/>
    </source>
</evidence>
<dbReference type="GO" id="GO:0016887">
    <property type="term" value="F:ATP hydrolysis activity"/>
    <property type="evidence" value="ECO:0007669"/>
    <property type="project" value="InterPro"/>
</dbReference>